<name>A0A1M5YP19_BUTFI</name>
<sequence length="977" mass="111124">MATNNSKRIIASLLTTSVILSLSGITARADDNENVSVGSSDDLLSTIHETIDYESYIKDHLQNGAAYPDEEVVIDGKNFLEADDGFYLEDDGLCTLEEGNVTYEFEVQSEGFYNILLDYYPTKGKNNTIERIIYVNGEIPFENAGYIELSRIWSDAEDIERDSRDNDVRPKQAECYTWLQSYIKDSDGYYEDPFYFYFKKGTNTLTFESTKEPMKIGKVTLKQAPVIPSYTDYLSINGNDNNAGADVMIKVQGEDAVYKSDSTLYPISDRTSPLSEPYSPSKTRLNEIGGNNWKKVGQWISWEIDVPENGYYTLAFRYRQNINTGVTVIRSLSIDGEVPFKEAAELKFLYNNDWQLKRLSPMANADTDNPYMFYLEKGKHEIKLEITLGNELSEIIRRTDSCIGELNRCYRQLLMIIGSSADTMRDYQLEQKAPEALQILADQYEEIKEIRELLTSYTSGLSSSSFATIDNLQNQLEKMINDPRTIAKQWSAFKDNIVSLGSWELSMKEQPLEVDYLLLCSKEVALPKAEAGFFQKLFHEFRKFMASFVEDYDSIGEVYGEDSLEVWILADGSNVTSMTGGGRDQATIIKQLADNYFVPDTQIPVNIKLVNKDVLLSATLAGRGPDVALGVAGKEPINYALRNAVADLTQFEDFEEVKEWFHECAFEQFTFEGGVYALPQTMSFHVMFYRADILKELGLSIPNTWDEFYEVLSVIQKNNMNVGIFPDYTTFAMFLYQHQGSYYTEDGTASGLNSEEAVDAFKQWSGNYVNYGMPVTFDFANRFRTGEMPLAIGDYTNYNYLSVFAPEIRGLWGFTVVPGYEVSTYDSDGNVTSTRLDRSVSSWETASIIMETSDQKEEAWEFLKWWMSSETQSEYGNEIESVLGVSGRVATANLEALSNLPWSSKDYAQLMMQMQEVKAIPEIPGSYYTERNIKNAFYTVYNNNEDPRETLQDIVKTINSEIDAKRQEFGLPLRARE</sequence>
<dbReference type="EMBL" id="FQXK01000012">
    <property type="protein sequence ID" value="SHI13651.1"/>
    <property type="molecule type" value="Genomic_DNA"/>
</dbReference>
<feature type="signal peptide" evidence="1">
    <location>
        <begin position="1"/>
        <end position="29"/>
    </location>
</feature>
<dbReference type="PANTHER" id="PTHR43649">
    <property type="entry name" value="ARABINOSE-BINDING PROTEIN-RELATED"/>
    <property type="match status" value="1"/>
</dbReference>
<dbReference type="Gene3D" id="2.60.120.260">
    <property type="entry name" value="Galactose-binding domain-like"/>
    <property type="match status" value="2"/>
</dbReference>
<reference evidence="3" key="1">
    <citation type="submission" date="2016-11" db="EMBL/GenBank/DDBJ databases">
        <authorList>
            <person name="Varghese N."/>
            <person name="Submissions S."/>
        </authorList>
    </citation>
    <scope>NUCLEOTIDE SEQUENCE [LARGE SCALE GENOMIC DNA]</scope>
    <source>
        <strain evidence="3">DSM 3071</strain>
    </source>
</reference>
<gene>
    <name evidence="2" type="ORF">SAMN02745229_01634</name>
</gene>
<dbReference type="InterPro" id="IPR006059">
    <property type="entry name" value="SBP"/>
</dbReference>
<evidence type="ECO:0000256" key="1">
    <source>
        <dbReference type="SAM" id="SignalP"/>
    </source>
</evidence>
<feature type="chain" id="PRO_5013246078" evidence="1">
    <location>
        <begin position="30"/>
        <end position="977"/>
    </location>
</feature>
<keyword evidence="3" id="KW-1185">Reference proteome</keyword>
<dbReference type="STRING" id="1121131.SAMN02745229_01634"/>
<evidence type="ECO:0000313" key="2">
    <source>
        <dbReference type="EMBL" id="SHI13651.1"/>
    </source>
</evidence>
<dbReference type="Proteomes" id="UP000184278">
    <property type="component" value="Unassembled WGS sequence"/>
</dbReference>
<evidence type="ECO:0000313" key="3">
    <source>
        <dbReference type="Proteomes" id="UP000184278"/>
    </source>
</evidence>
<dbReference type="GeneID" id="89511927"/>
<dbReference type="InterPro" id="IPR050490">
    <property type="entry name" value="Bact_solute-bd_prot1"/>
</dbReference>
<dbReference type="SUPFAM" id="SSF53850">
    <property type="entry name" value="Periplasmic binding protein-like II"/>
    <property type="match status" value="1"/>
</dbReference>
<organism evidence="2 3">
    <name type="scientific">Butyrivibrio fibrisolvens DSM 3071</name>
    <dbReference type="NCBI Taxonomy" id="1121131"/>
    <lineage>
        <taxon>Bacteria</taxon>
        <taxon>Bacillati</taxon>
        <taxon>Bacillota</taxon>
        <taxon>Clostridia</taxon>
        <taxon>Lachnospirales</taxon>
        <taxon>Lachnospiraceae</taxon>
        <taxon>Butyrivibrio</taxon>
    </lineage>
</organism>
<dbReference type="Pfam" id="PF01547">
    <property type="entry name" value="SBP_bac_1"/>
    <property type="match status" value="1"/>
</dbReference>
<dbReference type="CDD" id="cd14489">
    <property type="entry name" value="CBM_SBP_bac_1_like"/>
    <property type="match status" value="1"/>
</dbReference>
<dbReference type="OrthoDB" id="383574at2"/>
<keyword evidence="1" id="KW-0732">Signal</keyword>
<proteinExistence type="predicted"/>
<dbReference type="Gene3D" id="3.40.190.10">
    <property type="entry name" value="Periplasmic binding protein-like II"/>
    <property type="match status" value="1"/>
</dbReference>
<dbReference type="RefSeq" id="WP_073386906.1">
    <property type="nucleotide sequence ID" value="NZ_FQXK01000012.1"/>
</dbReference>
<dbReference type="AlphaFoldDB" id="A0A1M5YP19"/>
<protein>
    <submittedName>
        <fullName evidence="2">ABC-type glycerol-3-phosphate transport system, substrate-binding protein</fullName>
    </submittedName>
</protein>
<accession>A0A1M5YP19</accession>
<dbReference type="PANTHER" id="PTHR43649:SF27">
    <property type="entry name" value="EXTRACELLULAR SOLUTE-BINDING PROTEIN FAMILY 1"/>
    <property type="match status" value="1"/>
</dbReference>